<accession>A0A6N1VA75</accession>
<evidence type="ECO:0000259" key="1">
    <source>
        <dbReference type="Pfam" id="PF13264"/>
    </source>
</evidence>
<dbReference type="InterPro" id="IPR025129">
    <property type="entry name" value="DUF4055"/>
</dbReference>
<name>A0A6N1VA75_9HYPH</name>
<dbReference type="EMBL" id="CP054836">
    <property type="protein sequence ID" value="QKV17846.1"/>
    <property type="molecule type" value="Genomic_DNA"/>
</dbReference>
<gene>
    <name evidence="2" type="ORF">HTY61_04920</name>
</gene>
<organism evidence="2 3">
    <name type="scientific">Oricola thermophila</name>
    <dbReference type="NCBI Taxonomy" id="2742145"/>
    <lineage>
        <taxon>Bacteria</taxon>
        <taxon>Pseudomonadati</taxon>
        <taxon>Pseudomonadota</taxon>
        <taxon>Alphaproteobacteria</taxon>
        <taxon>Hyphomicrobiales</taxon>
        <taxon>Ahrensiaceae</taxon>
        <taxon>Oricola</taxon>
    </lineage>
</organism>
<dbReference type="KEGG" id="orm:HTY61_04920"/>
<proteinExistence type="predicted"/>
<feature type="domain" description="DUF4055" evidence="1">
    <location>
        <begin position="213"/>
        <end position="350"/>
    </location>
</feature>
<protein>
    <submittedName>
        <fullName evidence="2">DUF4055 domain-containing protein</fullName>
    </submittedName>
</protein>
<reference evidence="2 3" key="1">
    <citation type="submission" date="2020-06" db="EMBL/GenBank/DDBJ databases">
        <title>Oricola thermophila sp. nov. isolated from a tidal sediments.</title>
        <authorList>
            <person name="Kwon K.K."/>
            <person name="Yang S.-H."/>
            <person name="Park M.-J."/>
        </authorList>
    </citation>
    <scope>NUCLEOTIDE SEQUENCE [LARGE SCALE GENOMIC DNA]</scope>
    <source>
        <strain evidence="2 3">MEBiC13590</strain>
    </source>
</reference>
<sequence>MRDASAGESAIKAAGKRYLPIPNGFATQPDGGRSMYGAYIERAQFPEIVAPSIAAMVGIVHGKQIEIETPDSMGYLWEKATSDGLTLEAFHRRITANLLRLGRYGVLADAPADGGDPYLAGYAGDLVINWESDGSFFVIDDSGMVRNGFDWIDEERYIVLRLEEGRYVQEIYDSGGPIDEPVIPTALGGQALPRIPFVVANARDISTDMVPPPLIGVARAAKAIYQLSADYRWQLFLSGQETLVAINGAAPTIIGAGAIHEMVGSGEQGTQPDLKYVSPSCKGIEAHKIAMEDNREAAIMAGAKLLAQETSNTNESGYARKLRFASETATLSTVAKVSCEVLERSLRNIAMMLGLSDAEQEKITVRPPETLMDTTLTPQEVKVLVESWQAGGFSYRTLYENLLRGGIANPEREVEDELLQLGDDPDAIIHERAEEDAA</sequence>
<dbReference type="RefSeq" id="WP_175275743.1">
    <property type="nucleotide sequence ID" value="NZ_CP054836.1"/>
</dbReference>
<evidence type="ECO:0000313" key="3">
    <source>
        <dbReference type="Proteomes" id="UP000509367"/>
    </source>
</evidence>
<dbReference type="AlphaFoldDB" id="A0A6N1VA75"/>
<dbReference type="Pfam" id="PF13264">
    <property type="entry name" value="DUF4055"/>
    <property type="match status" value="1"/>
</dbReference>
<keyword evidence="3" id="KW-1185">Reference proteome</keyword>
<dbReference type="Proteomes" id="UP000509367">
    <property type="component" value="Chromosome"/>
</dbReference>
<evidence type="ECO:0000313" key="2">
    <source>
        <dbReference type="EMBL" id="QKV17846.1"/>
    </source>
</evidence>